<proteinExistence type="predicted"/>
<dbReference type="OrthoDB" id="9794917at2"/>
<reference evidence="2 3" key="1">
    <citation type="submission" date="2019-12" db="EMBL/GenBank/DDBJ databases">
        <title>Shinella kummerowiae sp. nov., a symbiotic bacterium isolated from root nodules of the herbal legume Kummerowia stipulacea.</title>
        <authorList>
            <person name="Gao J."/>
        </authorList>
    </citation>
    <scope>NUCLEOTIDE SEQUENCE [LARGE SCALE GENOMIC DNA]</scope>
    <source>
        <strain evidence="2 3">CCBAU 25048</strain>
    </source>
</reference>
<dbReference type="InterPro" id="IPR004360">
    <property type="entry name" value="Glyas_Fos-R_dOase_dom"/>
</dbReference>
<feature type="domain" description="VOC" evidence="1">
    <location>
        <begin position="4"/>
        <end position="129"/>
    </location>
</feature>
<evidence type="ECO:0000313" key="2">
    <source>
        <dbReference type="EMBL" id="MXN45798.1"/>
    </source>
</evidence>
<organism evidence="2 3">
    <name type="scientific">Shinella kummerowiae</name>
    <dbReference type="NCBI Taxonomy" id="417745"/>
    <lineage>
        <taxon>Bacteria</taxon>
        <taxon>Pseudomonadati</taxon>
        <taxon>Pseudomonadota</taxon>
        <taxon>Alphaproteobacteria</taxon>
        <taxon>Hyphomicrobiales</taxon>
        <taxon>Rhizobiaceae</taxon>
        <taxon>Shinella</taxon>
    </lineage>
</organism>
<dbReference type="InterPro" id="IPR029068">
    <property type="entry name" value="Glyas_Bleomycin-R_OHBP_Dase"/>
</dbReference>
<dbReference type="SUPFAM" id="SSF54593">
    <property type="entry name" value="Glyoxalase/Bleomycin resistance protein/Dihydroxybiphenyl dioxygenase"/>
    <property type="match status" value="1"/>
</dbReference>
<dbReference type="PANTHER" id="PTHR36437:SF2">
    <property type="entry name" value="GLYOXALASE_BLEOMYCIN RESISTANCE PROTEIN_DIOXYGENASE"/>
    <property type="match status" value="1"/>
</dbReference>
<dbReference type="CDD" id="cd07263">
    <property type="entry name" value="VOC_like"/>
    <property type="match status" value="1"/>
</dbReference>
<dbReference type="Pfam" id="PF00903">
    <property type="entry name" value="Glyoxalase"/>
    <property type="match status" value="1"/>
</dbReference>
<evidence type="ECO:0000259" key="1">
    <source>
        <dbReference type="PROSITE" id="PS51819"/>
    </source>
</evidence>
<comment type="caution">
    <text evidence="2">The sequence shown here is derived from an EMBL/GenBank/DDBJ whole genome shotgun (WGS) entry which is preliminary data.</text>
</comment>
<evidence type="ECO:0000313" key="3">
    <source>
        <dbReference type="Proteomes" id="UP000435802"/>
    </source>
</evidence>
<dbReference type="InterPro" id="IPR037523">
    <property type="entry name" value="VOC_core"/>
</dbReference>
<protein>
    <submittedName>
        <fullName evidence="2">VOC family protein</fullName>
    </submittedName>
</protein>
<dbReference type="AlphaFoldDB" id="A0A6N8SDY1"/>
<keyword evidence="3" id="KW-1185">Reference proteome</keyword>
<accession>A0A6N8SDY1</accession>
<dbReference type="RefSeq" id="WP_160859375.1">
    <property type="nucleotide sequence ID" value="NZ_WUMK01000004.1"/>
</dbReference>
<sequence>MNQSLAHIALIVRDYDEAIDFYVDTLGFELVDDTYQAEQDKRWVVVRPKGTGSCSILLARASSPDQARYVGDQAGGRVFLFLRTDDFWRDYHALVEKGVAFEREPKTADYGIVAVFKDLYGNLWDLIEFTDGRP</sequence>
<dbReference type="PROSITE" id="PS51819">
    <property type="entry name" value="VOC"/>
    <property type="match status" value="1"/>
</dbReference>
<dbReference type="Gene3D" id="3.10.180.10">
    <property type="entry name" value="2,3-Dihydroxybiphenyl 1,2-Dioxygenase, domain 1"/>
    <property type="match status" value="1"/>
</dbReference>
<dbReference type="EMBL" id="WUMK01000004">
    <property type="protein sequence ID" value="MXN45798.1"/>
    <property type="molecule type" value="Genomic_DNA"/>
</dbReference>
<gene>
    <name evidence="2" type="ORF">GR138_11395</name>
</gene>
<dbReference type="PANTHER" id="PTHR36437">
    <property type="entry name" value="GLYOXALASE/BLEOMYCIN RESISTANCE PROTEIN/DIOXYGENASE"/>
    <property type="match status" value="1"/>
</dbReference>
<dbReference type="Proteomes" id="UP000435802">
    <property type="component" value="Unassembled WGS sequence"/>
</dbReference>
<name>A0A6N8SDY1_9HYPH</name>